<dbReference type="AlphaFoldDB" id="A0A0M3KCY7"/>
<sequence length="234" mass="26481">MNNAAFNGYTPSGFNRRLPTVDENRRDDARTKTAPHSLVRRANAFFYRAILKDVSSAVDGLGNASGGRASSSGIVISNLPFLHIPVKGDDFIAVRIAVVRNVQLYCVQIEDNGPLIIDMMARITKLRRSDGLRRGKMHFEQGEVVLARFSGDRKLYRASVITRVDSNEYRVFFLDYGNMEKVLVEDMYELNDEYLLTTPPQAVFVELDGVSRSELSREQFVTYFINRTVGIRLC</sequence>
<accession>A0A0M3KCY7</accession>
<protein>
    <submittedName>
        <fullName evidence="5">Tudor domain-containing protein</fullName>
    </submittedName>
</protein>
<dbReference type="WBParaSite" id="ASIM_0001883901-mRNA-1">
    <property type="protein sequence ID" value="ASIM_0001883901-mRNA-1"/>
    <property type="gene ID" value="ASIM_0001883901"/>
</dbReference>
<feature type="compositionally biased region" description="Polar residues" evidence="1">
    <location>
        <begin position="1"/>
        <end position="13"/>
    </location>
</feature>
<dbReference type="Pfam" id="PF00567">
    <property type="entry name" value="TUDOR"/>
    <property type="match status" value="1"/>
</dbReference>
<evidence type="ECO:0000259" key="2">
    <source>
        <dbReference type="PROSITE" id="PS50304"/>
    </source>
</evidence>
<dbReference type="SUPFAM" id="SSF63748">
    <property type="entry name" value="Tudor/PWWP/MBT"/>
    <property type="match status" value="1"/>
</dbReference>
<reference evidence="3 4" key="2">
    <citation type="submission" date="2018-11" db="EMBL/GenBank/DDBJ databases">
        <authorList>
            <consortium name="Pathogen Informatics"/>
        </authorList>
    </citation>
    <scope>NUCLEOTIDE SEQUENCE [LARGE SCALE GENOMIC DNA]</scope>
</reference>
<dbReference type="OrthoDB" id="5872977at2759"/>
<dbReference type="InterPro" id="IPR002999">
    <property type="entry name" value="Tudor"/>
</dbReference>
<feature type="region of interest" description="Disordered" evidence="1">
    <location>
        <begin position="1"/>
        <end position="33"/>
    </location>
</feature>
<dbReference type="PANTHER" id="PTHR22948:SF29">
    <property type="entry name" value="FI02030P-RELATED"/>
    <property type="match status" value="1"/>
</dbReference>
<dbReference type="PANTHER" id="PTHR22948">
    <property type="entry name" value="TUDOR DOMAIN CONTAINING PROTEIN"/>
    <property type="match status" value="1"/>
</dbReference>
<dbReference type="Gene3D" id="2.30.30.140">
    <property type="match status" value="1"/>
</dbReference>
<keyword evidence="4" id="KW-1185">Reference proteome</keyword>
<evidence type="ECO:0000256" key="1">
    <source>
        <dbReference type="SAM" id="MobiDB-lite"/>
    </source>
</evidence>
<organism evidence="5">
    <name type="scientific">Anisakis simplex</name>
    <name type="common">Herring worm</name>
    <dbReference type="NCBI Taxonomy" id="6269"/>
    <lineage>
        <taxon>Eukaryota</taxon>
        <taxon>Metazoa</taxon>
        <taxon>Ecdysozoa</taxon>
        <taxon>Nematoda</taxon>
        <taxon>Chromadorea</taxon>
        <taxon>Rhabditida</taxon>
        <taxon>Spirurina</taxon>
        <taxon>Ascaridomorpha</taxon>
        <taxon>Ascaridoidea</taxon>
        <taxon>Anisakidae</taxon>
        <taxon>Anisakis</taxon>
        <taxon>Anisakis simplex complex</taxon>
    </lineage>
</organism>
<dbReference type="Proteomes" id="UP000267096">
    <property type="component" value="Unassembled WGS sequence"/>
</dbReference>
<feature type="domain" description="Tudor" evidence="2">
    <location>
        <begin position="138"/>
        <end position="197"/>
    </location>
</feature>
<dbReference type="SMART" id="SM00333">
    <property type="entry name" value="TUDOR"/>
    <property type="match status" value="1"/>
</dbReference>
<gene>
    <name evidence="3" type="ORF">ASIM_LOCUS18235</name>
</gene>
<dbReference type="InterPro" id="IPR050621">
    <property type="entry name" value="Tudor_domain_containing"/>
</dbReference>
<reference evidence="5" key="1">
    <citation type="submission" date="2017-02" db="UniProtKB">
        <authorList>
            <consortium name="WormBaseParasite"/>
        </authorList>
    </citation>
    <scope>IDENTIFICATION</scope>
</reference>
<proteinExistence type="predicted"/>
<dbReference type="PROSITE" id="PS50304">
    <property type="entry name" value="TUDOR"/>
    <property type="match status" value="1"/>
</dbReference>
<feature type="compositionally biased region" description="Basic and acidic residues" evidence="1">
    <location>
        <begin position="19"/>
        <end position="31"/>
    </location>
</feature>
<dbReference type="EMBL" id="UYRR01035207">
    <property type="protein sequence ID" value="VDK63899.1"/>
    <property type="molecule type" value="Genomic_DNA"/>
</dbReference>
<evidence type="ECO:0000313" key="3">
    <source>
        <dbReference type="EMBL" id="VDK63899.1"/>
    </source>
</evidence>
<evidence type="ECO:0000313" key="4">
    <source>
        <dbReference type="Proteomes" id="UP000267096"/>
    </source>
</evidence>
<name>A0A0M3KCY7_ANISI</name>
<evidence type="ECO:0000313" key="5">
    <source>
        <dbReference type="WBParaSite" id="ASIM_0001883901-mRNA-1"/>
    </source>
</evidence>